<protein>
    <submittedName>
        <fullName evidence="1">Uncharacterized protein DUF4411</fullName>
    </submittedName>
</protein>
<accession>A0A4Q7LGH0</accession>
<dbReference type="EMBL" id="SGWV01000010">
    <property type="protein sequence ID" value="RZS53151.1"/>
    <property type="molecule type" value="Genomic_DNA"/>
</dbReference>
<evidence type="ECO:0000313" key="2">
    <source>
        <dbReference type="Proteomes" id="UP000293433"/>
    </source>
</evidence>
<dbReference type="Proteomes" id="UP000293433">
    <property type="component" value="Unassembled WGS sequence"/>
</dbReference>
<organism evidence="1 2">
    <name type="scientific">Sphaerotilus mobilis</name>
    <dbReference type="NCBI Taxonomy" id="47994"/>
    <lineage>
        <taxon>Bacteria</taxon>
        <taxon>Pseudomonadati</taxon>
        <taxon>Pseudomonadota</taxon>
        <taxon>Betaproteobacteria</taxon>
        <taxon>Burkholderiales</taxon>
        <taxon>Sphaerotilaceae</taxon>
        <taxon>Sphaerotilus</taxon>
    </lineage>
</organism>
<keyword evidence="2" id="KW-1185">Reference proteome</keyword>
<dbReference type="Pfam" id="PF14367">
    <property type="entry name" value="DUF4411"/>
    <property type="match status" value="1"/>
</dbReference>
<dbReference type="AlphaFoldDB" id="A0A4Q7LGH0"/>
<name>A0A4Q7LGH0_9BURK</name>
<reference evidence="1 2" key="1">
    <citation type="submission" date="2019-02" db="EMBL/GenBank/DDBJ databases">
        <title>Genomic Encyclopedia of Type Strains, Phase IV (KMG-IV): sequencing the most valuable type-strain genomes for metagenomic binning, comparative biology and taxonomic classification.</title>
        <authorList>
            <person name="Goeker M."/>
        </authorList>
    </citation>
    <scope>NUCLEOTIDE SEQUENCE [LARGE SCALE GENOMIC DNA]</scope>
    <source>
        <strain evidence="1 2">DSM 10617</strain>
    </source>
</reference>
<dbReference type="InterPro" id="IPR016541">
    <property type="entry name" value="UCP008505"/>
</dbReference>
<sequence length="165" mass="18402">MRFLRDSNTFIEAKNRYYRPEFCPAYWDWLLDAHAVGELASIERVGDELRRGHDDLAEWARHHRDFFVDVTDEATQVAYSEVVNHVASAQVGMRSGALAEFLSGADPWLIAKARATGATIVTHERSNSASRRKFLIPNVAASFGVACLDTFDLLGRSGARFVLAA</sequence>
<evidence type="ECO:0000313" key="1">
    <source>
        <dbReference type="EMBL" id="RZS53151.1"/>
    </source>
</evidence>
<dbReference type="RefSeq" id="WP_130482616.1">
    <property type="nucleotide sequence ID" value="NZ_SGWV01000010.1"/>
</dbReference>
<comment type="caution">
    <text evidence="1">The sequence shown here is derived from an EMBL/GenBank/DDBJ whole genome shotgun (WGS) entry which is preliminary data.</text>
</comment>
<proteinExistence type="predicted"/>
<gene>
    <name evidence="1" type="ORF">EV685_2777</name>
</gene>
<dbReference type="OrthoDB" id="338425at2"/>